<evidence type="ECO:0000313" key="1">
    <source>
        <dbReference type="EMBL" id="VAX38057.1"/>
    </source>
</evidence>
<dbReference type="EMBL" id="UOGL01000163">
    <property type="protein sequence ID" value="VAX38057.1"/>
    <property type="molecule type" value="Genomic_DNA"/>
</dbReference>
<reference evidence="1" key="1">
    <citation type="submission" date="2018-06" db="EMBL/GenBank/DDBJ databases">
        <authorList>
            <person name="Zhirakovskaya E."/>
        </authorList>
    </citation>
    <scope>NUCLEOTIDE SEQUENCE</scope>
</reference>
<dbReference type="Pfam" id="PF13177">
    <property type="entry name" value="DNA_pol3_delta2"/>
    <property type="match status" value="1"/>
</dbReference>
<dbReference type="SUPFAM" id="SSF52540">
    <property type="entry name" value="P-loop containing nucleoside triphosphate hydrolases"/>
    <property type="match status" value="1"/>
</dbReference>
<dbReference type="Gene3D" id="3.40.50.300">
    <property type="entry name" value="P-loop containing nucleotide triphosphate hydrolases"/>
    <property type="match status" value="1"/>
</dbReference>
<dbReference type="PANTHER" id="PTHR11669:SF8">
    <property type="entry name" value="DNA POLYMERASE III SUBUNIT DELTA"/>
    <property type="match status" value="1"/>
</dbReference>
<dbReference type="PANTHER" id="PTHR11669">
    <property type="entry name" value="REPLICATION FACTOR C / DNA POLYMERASE III GAMMA-TAU SUBUNIT"/>
    <property type="match status" value="1"/>
</dbReference>
<proteinExistence type="predicted"/>
<sequence length="348" mass="38468">MIWESLRGHQEQVEMFRRSLARGRLSSAYLFSGSAGIGKKLFARMLAQSLFCKQFPETALDACGECSNCLQMQAGTYPDFFSIERKTGKKFLTIDLFIGTDESRGHDGLCYQIALKPMSGDRRVAMIDDVELMNAESANSLLKTLEEPPEGAIIILISSNPQALLPTILSRCQQVFFSPLASTDIVELLIKQEVVTDRQEAEQIAATCEGSLTAAAKWVDPALCQLRETLHQHLAQGNKMQNVTVAKELVTLLDEMSDGAQEQRQNGRRLIQFAVEFYHQSARASSGLSSSINSSASQRFLQSLTLPLSEKLETIAELADRATLSDQQLERSMPIPLCLEALCADLAR</sequence>
<dbReference type="CDD" id="cd00009">
    <property type="entry name" value="AAA"/>
    <property type="match status" value="1"/>
</dbReference>
<dbReference type="EC" id="2.7.7.7" evidence="1"/>
<gene>
    <name evidence="1" type="ORF">MNBD_PLANCTO02-3423</name>
</gene>
<dbReference type="InterPro" id="IPR004622">
    <property type="entry name" value="DNA_pol_HolB"/>
</dbReference>
<dbReference type="GO" id="GO:0008408">
    <property type="term" value="F:3'-5' exonuclease activity"/>
    <property type="evidence" value="ECO:0007669"/>
    <property type="project" value="InterPro"/>
</dbReference>
<keyword evidence="1" id="KW-0808">Transferase</keyword>
<feature type="non-terminal residue" evidence="1">
    <location>
        <position position="348"/>
    </location>
</feature>
<dbReference type="InterPro" id="IPR050238">
    <property type="entry name" value="DNA_Rep/Repair_Clamp_Loader"/>
</dbReference>
<keyword evidence="1" id="KW-0548">Nucleotidyltransferase</keyword>
<accession>A0A3B1E5C4</accession>
<dbReference type="GO" id="GO:0006261">
    <property type="term" value="P:DNA-templated DNA replication"/>
    <property type="evidence" value="ECO:0007669"/>
    <property type="project" value="TreeGrafter"/>
</dbReference>
<dbReference type="GO" id="GO:0003887">
    <property type="term" value="F:DNA-directed DNA polymerase activity"/>
    <property type="evidence" value="ECO:0007669"/>
    <property type="project" value="UniProtKB-EC"/>
</dbReference>
<dbReference type="AlphaFoldDB" id="A0A3B1E5C4"/>
<dbReference type="InterPro" id="IPR027417">
    <property type="entry name" value="P-loop_NTPase"/>
</dbReference>
<protein>
    <submittedName>
        <fullName evidence="1">DNA polymerase III delta prime subunit</fullName>
        <ecNumber evidence="1">2.7.7.7</ecNumber>
    </submittedName>
</protein>
<dbReference type="NCBIfam" id="TIGR00678">
    <property type="entry name" value="holB"/>
    <property type="match status" value="1"/>
</dbReference>
<name>A0A3B1E5C4_9ZZZZ</name>
<organism evidence="1">
    <name type="scientific">hydrothermal vent metagenome</name>
    <dbReference type="NCBI Taxonomy" id="652676"/>
    <lineage>
        <taxon>unclassified sequences</taxon>
        <taxon>metagenomes</taxon>
        <taxon>ecological metagenomes</taxon>
    </lineage>
</organism>